<reference evidence="4" key="1">
    <citation type="submission" date="2016-06" db="EMBL/GenBank/DDBJ databases">
        <authorList>
            <person name="Sutton G."/>
            <person name="Brinkac L."/>
            <person name="Sanka R."/>
            <person name="Adams M."/>
            <person name="Lau E."/>
            <person name="Sam S."/>
            <person name="Sreng N."/>
            <person name="Him V."/>
            <person name="Kerleguer A."/>
            <person name="Cheng S."/>
        </authorList>
    </citation>
    <scope>NUCLEOTIDE SEQUENCE [LARGE SCALE GENOMIC DNA]</scope>
    <source>
        <strain evidence="4">E1876</strain>
    </source>
</reference>
<dbReference type="Proteomes" id="UP000093943">
    <property type="component" value="Unassembled WGS sequence"/>
</dbReference>
<feature type="domain" description="DUF732" evidence="2">
    <location>
        <begin position="36"/>
        <end position="104"/>
    </location>
</feature>
<feature type="chain" id="PRO_5009826115" description="DUF732 domain-containing protein" evidence="1">
    <location>
        <begin position="23"/>
        <end position="113"/>
    </location>
</feature>
<evidence type="ECO:0000256" key="1">
    <source>
        <dbReference type="SAM" id="SignalP"/>
    </source>
</evidence>
<organism evidence="3 4">
    <name type="scientific">Mycolicibacter sinensis (strain JDM601)</name>
    <name type="common">Mycobacterium sinense</name>
    <dbReference type="NCBI Taxonomy" id="875328"/>
    <lineage>
        <taxon>Bacteria</taxon>
        <taxon>Bacillati</taxon>
        <taxon>Actinomycetota</taxon>
        <taxon>Actinomycetes</taxon>
        <taxon>Mycobacteriales</taxon>
        <taxon>Mycobacteriaceae</taxon>
        <taxon>Mycolicibacter</taxon>
    </lineage>
</organism>
<gene>
    <name evidence="3" type="ORF">A5710_12755</name>
</gene>
<name>A0A1A2Y8P7_MYCSD</name>
<comment type="caution">
    <text evidence="3">The sequence shown here is derived from an EMBL/GenBank/DDBJ whole genome shotgun (WGS) entry which is preliminary data.</text>
</comment>
<dbReference type="OrthoDB" id="4750691at2"/>
<sequence length="113" mass="11230">MRTVLAPLAAIAAIALAAPGHADPGVVEASAVDPSEFITALHQVGITFADPAQAVAAGQAVCGLVANGETGLELLTDLREANPALTINGAAQFAAIAAKTYCPQQLTPAKSAK</sequence>
<feature type="signal peptide" evidence="1">
    <location>
        <begin position="1"/>
        <end position="22"/>
    </location>
</feature>
<dbReference type="Pfam" id="PF05305">
    <property type="entry name" value="DUF732"/>
    <property type="match status" value="1"/>
</dbReference>
<dbReference type="AlphaFoldDB" id="A0A1A2Y8P7"/>
<keyword evidence="1" id="KW-0732">Signal</keyword>
<protein>
    <recommendedName>
        <fullName evidence="2">DUF732 domain-containing protein</fullName>
    </recommendedName>
</protein>
<proteinExistence type="predicted"/>
<dbReference type="EMBL" id="LZKG01000015">
    <property type="protein sequence ID" value="OBI33813.1"/>
    <property type="molecule type" value="Genomic_DNA"/>
</dbReference>
<dbReference type="InterPro" id="IPR007969">
    <property type="entry name" value="DUF732"/>
</dbReference>
<evidence type="ECO:0000313" key="3">
    <source>
        <dbReference type="EMBL" id="OBI33813.1"/>
    </source>
</evidence>
<evidence type="ECO:0000259" key="2">
    <source>
        <dbReference type="Pfam" id="PF05305"/>
    </source>
</evidence>
<accession>A0A1A2Y8P7</accession>
<dbReference type="RefSeq" id="WP_064920877.1">
    <property type="nucleotide sequence ID" value="NZ_LZJK01000046.1"/>
</dbReference>
<evidence type="ECO:0000313" key="4">
    <source>
        <dbReference type="Proteomes" id="UP000093943"/>
    </source>
</evidence>